<proteinExistence type="inferred from homology"/>
<dbReference type="Pfam" id="PF04646">
    <property type="entry name" value="DUF604"/>
    <property type="match status" value="1"/>
</dbReference>
<evidence type="ECO:0000256" key="6">
    <source>
        <dbReference type="ARBA" id="ARBA00023136"/>
    </source>
</evidence>
<keyword evidence="4" id="KW-0934">Plastid</keyword>
<feature type="region of interest" description="Disordered" evidence="7">
    <location>
        <begin position="147"/>
        <end position="176"/>
    </location>
</feature>
<organism evidence="9 10">
    <name type="scientific">Phaseolus angularis</name>
    <name type="common">Azuki bean</name>
    <name type="synonym">Vigna angularis</name>
    <dbReference type="NCBI Taxonomy" id="3914"/>
    <lineage>
        <taxon>Eukaryota</taxon>
        <taxon>Viridiplantae</taxon>
        <taxon>Streptophyta</taxon>
        <taxon>Embryophyta</taxon>
        <taxon>Tracheophyta</taxon>
        <taxon>Spermatophyta</taxon>
        <taxon>Magnoliopsida</taxon>
        <taxon>eudicotyledons</taxon>
        <taxon>Gunneridae</taxon>
        <taxon>Pentapetalae</taxon>
        <taxon>rosids</taxon>
        <taxon>fabids</taxon>
        <taxon>Fabales</taxon>
        <taxon>Fabaceae</taxon>
        <taxon>Papilionoideae</taxon>
        <taxon>50 kb inversion clade</taxon>
        <taxon>NPAAA clade</taxon>
        <taxon>indigoferoid/millettioid clade</taxon>
        <taxon>Phaseoleae</taxon>
        <taxon>Vigna</taxon>
    </lineage>
</organism>
<dbReference type="InterPro" id="IPR005691">
    <property type="entry name" value="Tic20"/>
</dbReference>
<feature type="compositionally biased region" description="Low complexity" evidence="7">
    <location>
        <begin position="147"/>
        <end position="157"/>
    </location>
</feature>
<evidence type="ECO:0000256" key="4">
    <source>
        <dbReference type="ARBA" id="ARBA00022780"/>
    </source>
</evidence>
<comment type="caution">
    <text evidence="9">The sequence shown here is derived from an EMBL/GenBank/DDBJ whole genome shotgun (WGS) entry which is preliminary data.</text>
</comment>
<name>A0A8T0KIB4_PHAAN</name>
<evidence type="ECO:0000256" key="5">
    <source>
        <dbReference type="ARBA" id="ARBA00022989"/>
    </source>
</evidence>
<gene>
    <name evidence="9" type="ORF">HKW66_Vig0105000</name>
</gene>
<dbReference type="InterPro" id="IPR006740">
    <property type="entry name" value="DUF604"/>
</dbReference>
<evidence type="ECO:0000256" key="8">
    <source>
        <dbReference type="SAM" id="Phobius"/>
    </source>
</evidence>
<comment type="subcellular location">
    <subcellularLocation>
        <location evidence="1">Plastid</location>
        <location evidence="1">Chloroplast inner membrane</location>
        <topology evidence="1">Multi-pass membrane protein</topology>
    </subcellularLocation>
</comment>
<dbReference type="PANTHER" id="PTHR33510:SF5">
    <property type="entry name" value="PROTEIN TIC 20-II, CHLOROPLASTIC"/>
    <property type="match status" value="1"/>
</dbReference>
<evidence type="ECO:0000256" key="3">
    <source>
        <dbReference type="ARBA" id="ARBA00022692"/>
    </source>
</evidence>
<dbReference type="AlphaFoldDB" id="A0A8T0KIB4"/>
<protein>
    <submittedName>
        <fullName evidence="9">Protein TIC</fullName>
    </submittedName>
</protein>
<feature type="compositionally biased region" description="Polar residues" evidence="7">
    <location>
        <begin position="158"/>
        <end position="171"/>
    </location>
</feature>
<keyword evidence="3 8" id="KW-0812">Transmembrane</keyword>
<comment type="similarity">
    <text evidence="2">Belongs to the Tic20 family.</text>
</comment>
<keyword evidence="4" id="KW-1001">Plastid inner membrane</keyword>
<evidence type="ECO:0000313" key="10">
    <source>
        <dbReference type="Proteomes" id="UP000743370"/>
    </source>
</evidence>
<dbReference type="GO" id="GO:0009706">
    <property type="term" value="C:chloroplast inner membrane"/>
    <property type="evidence" value="ECO:0007669"/>
    <property type="project" value="UniProtKB-SubCell"/>
</dbReference>
<evidence type="ECO:0000256" key="2">
    <source>
        <dbReference type="ARBA" id="ARBA00009596"/>
    </source>
</evidence>
<dbReference type="EMBL" id="JABFOF010000004">
    <property type="protein sequence ID" value="KAG2399647.1"/>
    <property type="molecule type" value="Genomic_DNA"/>
</dbReference>
<dbReference type="PANTHER" id="PTHR33510">
    <property type="entry name" value="PROTEIN TIC 20-II, CHLOROPLASTIC"/>
    <property type="match status" value="1"/>
</dbReference>
<feature type="transmembrane region" description="Helical" evidence="8">
    <location>
        <begin position="12"/>
        <end position="32"/>
    </location>
</feature>
<keyword evidence="6 8" id="KW-0472">Membrane</keyword>
<feature type="transmembrane region" description="Helical" evidence="8">
    <location>
        <begin position="197"/>
        <end position="222"/>
    </location>
</feature>
<keyword evidence="5 8" id="KW-1133">Transmembrane helix</keyword>
<evidence type="ECO:0000256" key="7">
    <source>
        <dbReference type="SAM" id="MobiDB-lite"/>
    </source>
</evidence>
<evidence type="ECO:0000256" key="1">
    <source>
        <dbReference type="ARBA" id="ARBA00004478"/>
    </source>
</evidence>
<accession>A0A8T0KIB4</accession>
<feature type="transmembrane region" description="Helical" evidence="8">
    <location>
        <begin position="98"/>
        <end position="118"/>
    </location>
</feature>
<dbReference type="Proteomes" id="UP000743370">
    <property type="component" value="Unassembled WGS sequence"/>
</dbReference>
<sequence>MCMKLFSGQNRVAVVHVEVAAGVAFVMCALGTRPNSLFSAAGDREELGRVVCQFSCIKKMVEAEACGVQFLNILRKDEDDVVEADAGIPLPSYHIERLISIATYTLLFFNSLQYGRYLQAQYPKLTVIFDPIVLFLAFYKSISTLPSSPSSPSTSASCETLPSPATSGSSHASRHPRRSLRFPHLITRIFSPSRGPLMIWSSNAIFVFNILCFLYGVASCVLGHTPYPHLYGSDGRVYSCLAELGVGLTHQLVAAPRRHCCDVLPFTAKDKMEIAIRECKDQELVYE</sequence>
<reference evidence="9 10" key="1">
    <citation type="submission" date="2020-05" db="EMBL/GenBank/DDBJ databases">
        <title>Vigna angularis (adzuki bean) Var. LongXiaoDou No. 4 denovo assembly.</title>
        <authorList>
            <person name="Xiang H."/>
        </authorList>
    </citation>
    <scope>NUCLEOTIDE SEQUENCE [LARGE SCALE GENOMIC DNA]</scope>
    <source>
        <tissue evidence="9">Leaf</tissue>
    </source>
</reference>
<evidence type="ECO:0000313" key="9">
    <source>
        <dbReference type="EMBL" id="KAG2399647.1"/>
    </source>
</evidence>